<dbReference type="AlphaFoldDB" id="A0A382MYR2"/>
<dbReference type="EMBL" id="UINC01096246">
    <property type="protein sequence ID" value="SVC52977.1"/>
    <property type="molecule type" value="Genomic_DNA"/>
</dbReference>
<reference evidence="1" key="1">
    <citation type="submission" date="2018-05" db="EMBL/GenBank/DDBJ databases">
        <authorList>
            <person name="Lanie J.A."/>
            <person name="Ng W.-L."/>
            <person name="Kazmierczak K.M."/>
            <person name="Andrzejewski T.M."/>
            <person name="Davidsen T.M."/>
            <person name="Wayne K.J."/>
            <person name="Tettelin H."/>
            <person name="Glass J.I."/>
            <person name="Rusch D."/>
            <person name="Podicherti R."/>
            <person name="Tsui H.-C.T."/>
            <person name="Winkler M.E."/>
        </authorList>
    </citation>
    <scope>NUCLEOTIDE SEQUENCE</scope>
</reference>
<proteinExistence type="predicted"/>
<gene>
    <name evidence="1" type="ORF">METZ01_LOCUS305831</name>
</gene>
<feature type="non-terminal residue" evidence="1">
    <location>
        <position position="1"/>
    </location>
</feature>
<accession>A0A382MYR2</accession>
<evidence type="ECO:0000313" key="1">
    <source>
        <dbReference type="EMBL" id="SVC52977.1"/>
    </source>
</evidence>
<feature type="non-terminal residue" evidence="1">
    <location>
        <position position="40"/>
    </location>
</feature>
<protein>
    <submittedName>
        <fullName evidence="1">Uncharacterized protein</fullName>
    </submittedName>
</protein>
<name>A0A382MYR2_9ZZZZ</name>
<sequence>FRPGGSRPLRIPRCPYAAAGCGHLPQTECVGGSDRGIHML</sequence>
<organism evidence="1">
    <name type="scientific">marine metagenome</name>
    <dbReference type="NCBI Taxonomy" id="408172"/>
    <lineage>
        <taxon>unclassified sequences</taxon>
        <taxon>metagenomes</taxon>
        <taxon>ecological metagenomes</taxon>
    </lineage>
</organism>